<accession>A0A8C4XG23</accession>
<evidence type="ECO:0000256" key="7">
    <source>
        <dbReference type="ARBA" id="ARBA00023157"/>
    </source>
</evidence>
<keyword evidence="6 12" id="KW-0472">Membrane</keyword>
<sequence>MTREELIKAHISICRMKPNSTAQPSNSVDIDKVMDMVLVVLYSITIILGITGNGVVIWITGCKVKRVVNNVWFLNLAVADFIFCLSRTISLAKNLFYDYWPFGEFLCKFNGFFKYANMFCSVFLLAVISMDRCISVLYPLSIKEWRTLRSASFISLIVWALAVSFSLPYFVFRQTSLDPSNGNLTKCSLDIPGSEDGRRIQLVLYTLRFLCGFMVPFIIITICYILTAYKLKQTRSPKYSRSLKLIAALVAAFFFCWAPYHAFLLAKMVKKKSPVVRVGLPLFKGLAYLNSCINPILYFFMGVNFKKKQLGWKLSSILKRVFVDDWEHSQRTMKKESSSPANTLENTVI</sequence>
<evidence type="ECO:0000256" key="12">
    <source>
        <dbReference type="SAM" id="Phobius"/>
    </source>
</evidence>
<feature type="domain" description="G-protein coupled receptors family 1 profile" evidence="13">
    <location>
        <begin position="52"/>
        <end position="298"/>
    </location>
</feature>
<dbReference type="PRINTS" id="PR00526">
    <property type="entry name" value="FMETLEUPHER"/>
</dbReference>
<evidence type="ECO:0000256" key="2">
    <source>
        <dbReference type="ARBA" id="ARBA00022500"/>
    </source>
</evidence>
<keyword evidence="5 11" id="KW-0297">G-protein coupled receptor</keyword>
<dbReference type="PRINTS" id="PR00237">
    <property type="entry name" value="GPCRRHODOPSN"/>
</dbReference>
<reference evidence="14" key="1">
    <citation type="submission" date="2021-06" db="EMBL/GenBank/DDBJ databases">
        <authorList>
            <consortium name="Wellcome Sanger Institute Data Sharing"/>
        </authorList>
    </citation>
    <scope>NUCLEOTIDE SEQUENCE [LARGE SCALE GENOMIC DNA]</scope>
</reference>
<evidence type="ECO:0000256" key="8">
    <source>
        <dbReference type="ARBA" id="ARBA00023170"/>
    </source>
</evidence>
<dbReference type="GO" id="GO:0004875">
    <property type="term" value="F:complement receptor activity"/>
    <property type="evidence" value="ECO:0007669"/>
    <property type="project" value="TreeGrafter"/>
</dbReference>
<keyword evidence="7" id="KW-1015">Disulfide bond</keyword>
<feature type="transmembrane region" description="Helical" evidence="12">
    <location>
        <begin position="71"/>
        <end position="92"/>
    </location>
</feature>
<comment type="similarity">
    <text evidence="11">Belongs to the G-protein coupled receptor 1 family.</text>
</comment>
<dbReference type="PANTHER" id="PTHR24225:SF48">
    <property type="entry name" value="C3A ANAPHYLATOXIN CHEMOTACTIC RECEPTOR-RELATED"/>
    <property type="match status" value="1"/>
</dbReference>
<comment type="similarity">
    <text evidence="10">Belongs to the chemokine-like receptor (CMKLR) family.</text>
</comment>
<evidence type="ECO:0000256" key="4">
    <source>
        <dbReference type="ARBA" id="ARBA00022989"/>
    </source>
</evidence>
<dbReference type="GeneTree" id="ENSGT01020000230438"/>
<proteinExistence type="inferred from homology"/>
<evidence type="ECO:0000313" key="15">
    <source>
        <dbReference type="Proteomes" id="UP000694620"/>
    </source>
</evidence>
<organism evidence="14 15">
    <name type="scientific">Erpetoichthys calabaricus</name>
    <name type="common">Rope fish</name>
    <name type="synonym">Calamoichthys calabaricus</name>
    <dbReference type="NCBI Taxonomy" id="27687"/>
    <lineage>
        <taxon>Eukaryota</taxon>
        <taxon>Metazoa</taxon>
        <taxon>Chordata</taxon>
        <taxon>Craniata</taxon>
        <taxon>Vertebrata</taxon>
        <taxon>Euteleostomi</taxon>
        <taxon>Actinopterygii</taxon>
        <taxon>Polypteriformes</taxon>
        <taxon>Polypteridae</taxon>
        <taxon>Erpetoichthys</taxon>
    </lineage>
</organism>
<evidence type="ECO:0000256" key="3">
    <source>
        <dbReference type="ARBA" id="ARBA00022692"/>
    </source>
</evidence>
<dbReference type="Proteomes" id="UP000694620">
    <property type="component" value="Chromosome 17"/>
</dbReference>
<dbReference type="GO" id="GO:0006935">
    <property type="term" value="P:chemotaxis"/>
    <property type="evidence" value="ECO:0007669"/>
    <property type="project" value="UniProtKB-KW"/>
</dbReference>
<dbReference type="Gene3D" id="1.20.1070.10">
    <property type="entry name" value="Rhodopsin 7-helix transmembrane proteins"/>
    <property type="match status" value="1"/>
</dbReference>
<reference evidence="14" key="3">
    <citation type="submission" date="2025-09" db="UniProtKB">
        <authorList>
            <consortium name="Ensembl"/>
        </authorList>
    </citation>
    <scope>IDENTIFICATION</scope>
</reference>
<feature type="transmembrane region" description="Helical" evidence="12">
    <location>
        <begin position="202"/>
        <end position="226"/>
    </location>
</feature>
<dbReference type="GO" id="GO:0004930">
    <property type="term" value="F:G protein-coupled receptor activity"/>
    <property type="evidence" value="ECO:0007669"/>
    <property type="project" value="UniProtKB-KW"/>
</dbReference>
<evidence type="ECO:0000313" key="14">
    <source>
        <dbReference type="Ensembl" id="ENSECRP00000029381.1"/>
    </source>
</evidence>
<evidence type="ECO:0000259" key="13">
    <source>
        <dbReference type="PROSITE" id="PS50262"/>
    </source>
</evidence>
<feature type="transmembrane region" description="Helical" evidence="12">
    <location>
        <begin position="286"/>
        <end position="305"/>
    </location>
</feature>
<dbReference type="PROSITE" id="PS00237">
    <property type="entry name" value="G_PROTEIN_RECEP_F1_1"/>
    <property type="match status" value="1"/>
</dbReference>
<dbReference type="InterPro" id="IPR017452">
    <property type="entry name" value="GPCR_Rhodpsn_7TM"/>
</dbReference>
<keyword evidence="4 12" id="KW-1133">Transmembrane helix</keyword>
<dbReference type="GO" id="GO:0007204">
    <property type="term" value="P:positive regulation of cytosolic calcium ion concentration"/>
    <property type="evidence" value="ECO:0007669"/>
    <property type="project" value="TreeGrafter"/>
</dbReference>
<dbReference type="Ensembl" id="ENSECRT00000030003.1">
    <property type="protein sequence ID" value="ENSECRP00000029381.1"/>
    <property type="gene ID" value="ENSECRG00000019921.1"/>
</dbReference>
<dbReference type="SUPFAM" id="SSF81321">
    <property type="entry name" value="Family A G protein-coupled receptor-like"/>
    <property type="match status" value="1"/>
</dbReference>
<evidence type="ECO:0000256" key="11">
    <source>
        <dbReference type="RuleBase" id="RU000688"/>
    </source>
</evidence>
<dbReference type="GO" id="GO:0005886">
    <property type="term" value="C:plasma membrane"/>
    <property type="evidence" value="ECO:0007669"/>
    <property type="project" value="TreeGrafter"/>
</dbReference>
<dbReference type="FunFam" id="1.20.1070.10:FF:000034">
    <property type="entry name" value="G-protein coupled receptor 1"/>
    <property type="match status" value="1"/>
</dbReference>
<feature type="transmembrane region" description="Helical" evidence="12">
    <location>
        <begin position="112"/>
        <end position="130"/>
    </location>
</feature>
<dbReference type="PANTHER" id="PTHR24225">
    <property type="entry name" value="CHEMOTACTIC RECEPTOR"/>
    <property type="match status" value="1"/>
</dbReference>
<dbReference type="Pfam" id="PF00001">
    <property type="entry name" value="7tm_1"/>
    <property type="match status" value="1"/>
</dbReference>
<keyword evidence="8 11" id="KW-0675">Receptor</keyword>
<feature type="transmembrane region" description="Helical" evidence="12">
    <location>
        <begin position="246"/>
        <end position="266"/>
    </location>
</feature>
<dbReference type="AlphaFoldDB" id="A0A8C4XG23"/>
<keyword evidence="2" id="KW-0145">Chemotaxis</keyword>
<evidence type="ECO:0000256" key="6">
    <source>
        <dbReference type="ARBA" id="ARBA00023136"/>
    </source>
</evidence>
<evidence type="ECO:0000256" key="10">
    <source>
        <dbReference type="ARBA" id="ARBA00025736"/>
    </source>
</evidence>
<protein>
    <submittedName>
        <fullName evidence="14">Si:ch73-160i9.2</fullName>
    </submittedName>
</protein>
<keyword evidence="9 11" id="KW-0807">Transducer</keyword>
<evidence type="ECO:0000256" key="9">
    <source>
        <dbReference type="ARBA" id="ARBA00023224"/>
    </source>
</evidence>
<feature type="transmembrane region" description="Helical" evidence="12">
    <location>
        <begin position="36"/>
        <end position="59"/>
    </location>
</feature>
<evidence type="ECO:0000256" key="5">
    <source>
        <dbReference type="ARBA" id="ARBA00023040"/>
    </source>
</evidence>
<dbReference type="CDD" id="cd14974">
    <property type="entry name" value="7tmA_Anaphylatoxin_R-like"/>
    <property type="match status" value="1"/>
</dbReference>
<name>A0A8C4XG23_ERPCA</name>
<dbReference type="GO" id="GO:0006954">
    <property type="term" value="P:inflammatory response"/>
    <property type="evidence" value="ECO:0007669"/>
    <property type="project" value="TreeGrafter"/>
</dbReference>
<comment type="subcellular location">
    <subcellularLocation>
        <location evidence="1">Membrane</location>
        <topology evidence="1">Multi-pass membrane protein</topology>
    </subcellularLocation>
</comment>
<dbReference type="GO" id="GO:0007200">
    <property type="term" value="P:phospholipase C-activating G protein-coupled receptor signaling pathway"/>
    <property type="evidence" value="ECO:0007669"/>
    <property type="project" value="TreeGrafter"/>
</dbReference>
<keyword evidence="3 11" id="KW-0812">Transmembrane</keyword>
<dbReference type="InterPro" id="IPR000276">
    <property type="entry name" value="GPCR_Rhodpsn"/>
</dbReference>
<dbReference type="PROSITE" id="PS50262">
    <property type="entry name" value="G_PROTEIN_RECEP_F1_2"/>
    <property type="match status" value="1"/>
</dbReference>
<feature type="transmembrane region" description="Helical" evidence="12">
    <location>
        <begin position="151"/>
        <end position="172"/>
    </location>
</feature>
<evidence type="ECO:0000256" key="1">
    <source>
        <dbReference type="ARBA" id="ARBA00004141"/>
    </source>
</evidence>
<dbReference type="InterPro" id="IPR000826">
    <property type="entry name" value="Formyl_rcpt-rel"/>
</dbReference>
<keyword evidence="15" id="KW-1185">Reference proteome</keyword>
<reference evidence="14" key="2">
    <citation type="submission" date="2025-08" db="UniProtKB">
        <authorList>
            <consortium name="Ensembl"/>
        </authorList>
    </citation>
    <scope>IDENTIFICATION</scope>
</reference>